<organism evidence="3 4">
    <name type="scientific">Aureispira anguillae</name>
    <dbReference type="NCBI Taxonomy" id="2864201"/>
    <lineage>
        <taxon>Bacteria</taxon>
        <taxon>Pseudomonadati</taxon>
        <taxon>Bacteroidota</taxon>
        <taxon>Saprospiria</taxon>
        <taxon>Saprospirales</taxon>
        <taxon>Saprospiraceae</taxon>
        <taxon>Aureispira</taxon>
    </lineage>
</organism>
<accession>A0A916DVR0</accession>
<evidence type="ECO:0000259" key="2">
    <source>
        <dbReference type="Pfam" id="PF19266"/>
    </source>
</evidence>
<feature type="compositionally biased region" description="Low complexity" evidence="1">
    <location>
        <begin position="66"/>
        <end position="75"/>
    </location>
</feature>
<dbReference type="RefSeq" id="WP_264789235.1">
    <property type="nucleotide sequence ID" value="NZ_AP026867.1"/>
</dbReference>
<dbReference type="Pfam" id="PF19266">
    <property type="entry name" value="CIS_tube"/>
    <property type="match status" value="1"/>
</dbReference>
<dbReference type="AlphaFoldDB" id="A0A916DVR0"/>
<dbReference type="Proteomes" id="UP001060919">
    <property type="component" value="Chromosome"/>
</dbReference>
<feature type="domain" description="Contractile injection system tube protein N-terminal" evidence="2">
    <location>
        <begin position="15"/>
        <end position="203"/>
    </location>
</feature>
<dbReference type="EMBL" id="AP026867">
    <property type="protein sequence ID" value="BDS13992.1"/>
    <property type="molecule type" value="Genomic_DNA"/>
</dbReference>
<sequence length="316" mass="35434">MAVPSVGKGSDDGIARLTITAHKTVDCTDTEISTFKVQVNPQDLKYSFKIESVGGKDENSNNQQLGTATPGASAPPSAFKGYSKMELEFKFYADATGIVPIDDKMKDQFLLPDKKTPSIRGHLDLLQNTVYGYEPEIHGPPYLKMVWGNIFPDTGNSNGEKKPAVFKGTLNSCDVHLQLFSLKGEPVKAEITLKIESEIAPEARPLGKSPDLTHYIDITHGDKMTMYCERIYGRHDSKICSAVAEYNNMIDWDLKEGTKMIFPSIHMLNDKYLGDYEDIKVGHVHEESEYQQMEELIGTKKTKQYYKNFPSKVYEA</sequence>
<evidence type="ECO:0000256" key="1">
    <source>
        <dbReference type="SAM" id="MobiDB-lite"/>
    </source>
</evidence>
<dbReference type="KEGG" id="aup:AsAng_0047550"/>
<protein>
    <recommendedName>
        <fullName evidence="2">Contractile injection system tube protein N-terminal domain-containing protein</fullName>
    </recommendedName>
</protein>
<dbReference type="InterPro" id="IPR045361">
    <property type="entry name" value="CIS_tube_prot_N"/>
</dbReference>
<evidence type="ECO:0000313" key="4">
    <source>
        <dbReference type="Proteomes" id="UP001060919"/>
    </source>
</evidence>
<keyword evidence="4" id="KW-1185">Reference proteome</keyword>
<proteinExistence type="predicted"/>
<name>A0A916DVR0_9BACT</name>
<evidence type="ECO:0000313" key="3">
    <source>
        <dbReference type="EMBL" id="BDS13992.1"/>
    </source>
</evidence>
<gene>
    <name evidence="3" type="ORF">AsAng_0047550</name>
</gene>
<feature type="region of interest" description="Disordered" evidence="1">
    <location>
        <begin position="55"/>
        <end position="75"/>
    </location>
</feature>
<reference evidence="3" key="1">
    <citation type="submission" date="2022-09" db="EMBL/GenBank/DDBJ databases">
        <title>Aureispira anguillicida sp. nov., isolated from Leptocephalus of Japanese eel Anguilla japonica.</title>
        <authorList>
            <person name="Yuasa K."/>
            <person name="Mekata T."/>
            <person name="Ikunari K."/>
        </authorList>
    </citation>
    <scope>NUCLEOTIDE SEQUENCE</scope>
    <source>
        <strain evidence="3">EL160426</strain>
    </source>
</reference>